<gene>
    <name evidence="1" type="ORF">BC349_12105</name>
</gene>
<accession>A0ABR7MAZ3</accession>
<organism evidence="1 2">
    <name type="scientific">Flavihumibacter stibioxidans</name>
    <dbReference type="NCBI Taxonomy" id="1834163"/>
    <lineage>
        <taxon>Bacteria</taxon>
        <taxon>Pseudomonadati</taxon>
        <taxon>Bacteroidota</taxon>
        <taxon>Chitinophagia</taxon>
        <taxon>Chitinophagales</taxon>
        <taxon>Chitinophagaceae</taxon>
        <taxon>Flavihumibacter</taxon>
    </lineage>
</organism>
<sequence length="222" mass="26845">MIDAYLLFRNTWLLFRFPRLWIKKWFWCKLYIRWEFPFNFLTVREVEFERILAINLLENWYKNPNKRILDNDILAIVNARAVSFDLIKHGYIREEVLELIFESIKDCGKHAWEILIEDLSRTSKRSKLGKQIIRKFLIHRYKRVRETGLLITEDGGFTTEQKIEYYEIGLVDNSKSVRIRSLDMVCRSNRRLRLCMFNILNERLTQETDAEVINAIKYTLAK</sequence>
<dbReference type="RefSeq" id="WP_187257115.1">
    <property type="nucleotide sequence ID" value="NZ_JBHULF010000007.1"/>
</dbReference>
<name>A0ABR7MAZ3_9BACT</name>
<dbReference type="Proteomes" id="UP000765802">
    <property type="component" value="Unassembled WGS sequence"/>
</dbReference>
<keyword evidence="2" id="KW-1185">Reference proteome</keyword>
<reference evidence="1 2" key="1">
    <citation type="submission" date="2016-07" db="EMBL/GenBank/DDBJ databases">
        <title>Genome analysis of Flavihumibacter stibioxidans YS-17.</title>
        <authorList>
            <person name="Shi K."/>
            <person name="Han Y."/>
            <person name="Wang G."/>
        </authorList>
    </citation>
    <scope>NUCLEOTIDE SEQUENCE [LARGE SCALE GENOMIC DNA]</scope>
    <source>
        <strain evidence="1 2">YS-17</strain>
    </source>
</reference>
<protein>
    <submittedName>
        <fullName evidence="1">Uncharacterized protein</fullName>
    </submittedName>
</protein>
<evidence type="ECO:0000313" key="1">
    <source>
        <dbReference type="EMBL" id="MBC6491796.1"/>
    </source>
</evidence>
<comment type="caution">
    <text evidence="1">The sequence shown here is derived from an EMBL/GenBank/DDBJ whole genome shotgun (WGS) entry which is preliminary data.</text>
</comment>
<proteinExistence type="predicted"/>
<evidence type="ECO:0000313" key="2">
    <source>
        <dbReference type="Proteomes" id="UP000765802"/>
    </source>
</evidence>
<dbReference type="EMBL" id="MBUA01000023">
    <property type="protein sequence ID" value="MBC6491796.1"/>
    <property type="molecule type" value="Genomic_DNA"/>
</dbReference>